<evidence type="ECO:0000313" key="1">
    <source>
        <dbReference type="EMBL" id="SDD89893.1"/>
    </source>
</evidence>
<dbReference type="STRING" id="1045774.SAMN05421872_11253"/>
<name>A0A1G6YIS8_9ACTN</name>
<dbReference type="EMBL" id="FMZM01000012">
    <property type="protein sequence ID" value="SDD89893.1"/>
    <property type="molecule type" value="Genomic_DNA"/>
</dbReference>
<protein>
    <submittedName>
        <fullName evidence="1">Uncharacterized protein</fullName>
    </submittedName>
</protein>
<sequence>MIAPVISLAARRSRPEQTCTCVQHRLWDLSDRVREALAVTEGELLVSRETQAGVLEDVLATLAEAVSTRTEAER</sequence>
<keyword evidence="2" id="KW-1185">Reference proteome</keyword>
<reference evidence="1 2" key="1">
    <citation type="submission" date="2016-10" db="EMBL/GenBank/DDBJ databases">
        <authorList>
            <person name="de Groot N.N."/>
        </authorList>
    </citation>
    <scope>NUCLEOTIDE SEQUENCE [LARGE SCALE GENOMIC DNA]</scope>
    <source>
        <strain evidence="1 2">CGMCC 4.6858</strain>
    </source>
</reference>
<accession>A0A1G6YIS8</accession>
<organism evidence="1 2">
    <name type="scientific">Nocardioides lianchengensis</name>
    <dbReference type="NCBI Taxonomy" id="1045774"/>
    <lineage>
        <taxon>Bacteria</taxon>
        <taxon>Bacillati</taxon>
        <taxon>Actinomycetota</taxon>
        <taxon>Actinomycetes</taxon>
        <taxon>Propionibacteriales</taxon>
        <taxon>Nocardioidaceae</taxon>
        <taxon>Nocardioides</taxon>
    </lineage>
</organism>
<dbReference type="RefSeq" id="WP_090860075.1">
    <property type="nucleotide sequence ID" value="NZ_FMZM01000012.1"/>
</dbReference>
<proteinExistence type="predicted"/>
<gene>
    <name evidence="1" type="ORF">SAMN05421872_11253</name>
</gene>
<dbReference type="OrthoDB" id="9973552at2"/>
<dbReference type="Proteomes" id="UP000199034">
    <property type="component" value="Unassembled WGS sequence"/>
</dbReference>
<dbReference type="AlphaFoldDB" id="A0A1G6YIS8"/>
<evidence type="ECO:0000313" key="2">
    <source>
        <dbReference type="Proteomes" id="UP000199034"/>
    </source>
</evidence>